<name>H0G5Y0_RHIML</name>
<dbReference type="PANTHER" id="PTHR42978">
    <property type="entry name" value="QUORUM-QUENCHING LACTONASE YTNP-RELATED-RELATED"/>
    <property type="match status" value="1"/>
</dbReference>
<feature type="region of interest" description="Disordered" evidence="5">
    <location>
        <begin position="30"/>
        <end position="56"/>
    </location>
</feature>
<dbReference type="GO" id="GO:0046872">
    <property type="term" value="F:metal ion binding"/>
    <property type="evidence" value="ECO:0007669"/>
    <property type="project" value="UniProtKB-KW"/>
</dbReference>
<proteinExistence type="inferred from homology"/>
<dbReference type="CDD" id="cd07720">
    <property type="entry name" value="OPHC2-like_MBL-fold"/>
    <property type="match status" value="1"/>
</dbReference>
<dbReference type="InterPro" id="IPR036866">
    <property type="entry name" value="RibonucZ/Hydroxyglut_hydro"/>
</dbReference>
<organism evidence="7 8">
    <name type="scientific">Sinorhizobium meliloti CCNWSX0020</name>
    <dbReference type="NCBI Taxonomy" id="1107881"/>
    <lineage>
        <taxon>Bacteria</taxon>
        <taxon>Pseudomonadati</taxon>
        <taxon>Pseudomonadota</taxon>
        <taxon>Alphaproteobacteria</taxon>
        <taxon>Hyphomicrobiales</taxon>
        <taxon>Rhizobiaceae</taxon>
        <taxon>Sinorhizobium/Ensifer group</taxon>
        <taxon>Sinorhizobium</taxon>
    </lineage>
</organism>
<evidence type="ECO:0000256" key="5">
    <source>
        <dbReference type="SAM" id="MobiDB-lite"/>
    </source>
</evidence>
<dbReference type="AlphaFoldDB" id="H0G5Y0"/>
<protein>
    <recommendedName>
        <fullName evidence="6">Metallo-beta-lactamase domain-containing protein</fullName>
    </recommendedName>
</protein>
<evidence type="ECO:0000256" key="4">
    <source>
        <dbReference type="ARBA" id="ARBA00022833"/>
    </source>
</evidence>
<dbReference type="SMART" id="SM00849">
    <property type="entry name" value="Lactamase_B"/>
    <property type="match status" value="1"/>
</dbReference>
<reference evidence="7 8" key="1">
    <citation type="journal article" date="2012" name="J. Bacteriol.">
        <title>Draft Genome Sequence of Sinorhizobium meliloti CCNWSX0020, a Nitrogen-Fixing Symbiont with Copper Tolerance Capability Isolated from Lead-Zinc Mine Tailings.</title>
        <authorList>
            <person name="Li Z."/>
            <person name="Ma Z."/>
            <person name="Hao X."/>
            <person name="Wei G."/>
        </authorList>
    </citation>
    <scope>NUCLEOTIDE SEQUENCE [LARGE SCALE GENOMIC DNA]</scope>
    <source>
        <strain evidence="7 8">CCNWSX0020</strain>
    </source>
</reference>
<keyword evidence="4" id="KW-0862">Zinc</keyword>
<dbReference type="EMBL" id="AGVV01000063">
    <property type="protein sequence ID" value="EHK75273.1"/>
    <property type="molecule type" value="Genomic_DNA"/>
</dbReference>
<dbReference type="InterPro" id="IPR051013">
    <property type="entry name" value="MBL_superfamily_lactonases"/>
</dbReference>
<dbReference type="Gene3D" id="3.60.15.10">
    <property type="entry name" value="Ribonuclease Z/Hydroxyacylglutathione hydrolase-like"/>
    <property type="match status" value="1"/>
</dbReference>
<sequence length="346" mass="37884">MAIRNFSEHQMARGEIVQATQECIMSQPLAEAPTSGPQQLKIPSENTFHPGKQGTSELVPSRYAVRIGEIDVMIVSDGVLPLPTQMLGHNADPAARASWMENMFLPPDAFDWPLNAVVVRSGEQTILLDAGLGLDPDLNLPRAGQLVKRLEAADIDLASVTDLVLTHLHMDHIGGLVVEGVKEKLRPDLRIHVAAAEVEFWEAPDFSHTSMPQGFPDALRATAKRFLSEYRSHLRPFDEEREVAPGVVARRTGGHTPGHCVIRIASGGEGLTFAGDAVFAVGFDQPDWHNGFEHDPEEAARVRIELLRQLAASGELLVATHLPFPSVGRVAVAGDAFRWVPVFWDY</sequence>
<evidence type="ECO:0000256" key="1">
    <source>
        <dbReference type="ARBA" id="ARBA00007749"/>
    </source>
</evidence>
<evidence type="ECO:0000313" key="8">
    <source>
        <dbReference type="Proteomes" id="UP000004038"/>
    </source>
</evidence>
<dbReference type="PANTHER" id="PTHR42978:SF6">
    <property type="entry name" value="QUORUM-QUENCHING LACTONASE YTNP-RELATED"/>
    <property type="match status" value="1"/>
</dbReference>
<evidence type="ECO:0000313" key="7">
    <source>
        <dbReference type="EMBL" id="EHK75273.1"/>
    </source>
</evidence>
<accession>H0G5Y0</accession>
<feature type="domain" description="Metallo-beta-lactamase" evidence="6">
    <location>
        <begin position="113"/>
        <end position="321"/>
    </location>
</feature>
<dbReference type="Pfam" id="PF00753">
    <property type="entry name" value="Lactamase_B"/>
    <property type="match status" value="1"/>
</dbReference>
<dbReference type="PATRIC" id="fig|1107881.3.peg.4963"/>
<dbReference type="GO" id="GO:0016787">
    <property type="term" value="F:hydrolase activity"/>
    <property type="evidence" value="ECO:0007669"/>
    <property type="project" value="UniProtKB-KW"/>
</dbReference>
<evidence type="ECO:0000259" key="6">
    <source>
        <dbReference type="SMART" id="SM00849"/>
    </source>
</evidence>
<evidence type="ECO:0000256" key="2">
    <source>
        <dbReference type="ARBA" id="ARBA00022723"/>
    </source>
</evidence>
<dbReference type="InterPro" id="IPR001279">
    <property type="entry name" value="Metallo-B-lactamas"/>
</dbReference>
<dbReference type="SUPFAM" id="SSF56281">
    <property type="entry name" value="Metallo-hydrolase/oxidoreductase"/>
    <property type="match status" value="1"/>
</dbReference>
<comment type="similarity">
    <text evidence="1">Belongs to the metallo-beta-lactamase superfamily.</text>
</comment>
<keyword evidence="2" id="KW-0479">Metal-binding</keyword>
<keyword evidence="3" id="KW-0378">Hydrolase</keyword>
<dbReference type="Proteomes" id="UP000004038">
    <property type="component" value="Unassembled WGS sequence"/>
</dbReference>
<evidence type="ECO:0000256" key="3">
    <source>
        <dbReference type="ARBA" id="ARBA00022801"/>
    </source>
</evidence>
<gene>
    <name evidence="7" type="ORF">SM0020_24478</name>
</gene>